<evidence type="ECO:0000259" key="8">
    <source>
        <dbReference type="Pfam" id="PF11732"/>
    </source>
</evidence>
<dbReference type="GO" id="GO:0006397">
    <property type="term" value="P:mRNA processing"/>
    <property type="evidence" value="ECO:0007669"/>
    <property type="project" value="InterPro"/>
</dbReference>
<dbReference type="EMBL" id="KZ301978">
    <property type="protein sequence ID" value="PFH52601.1"/>
    <property type="molecule type" value="Genomic_DNA"/>
</dbReference>
<accession>A0A2A9NW87</accession>
<dbReference type="STRING" id="703135.A0A2A9NW87"/>
<keyword evidence="5" id="KW-0175">Coiled coil</keyword>
<evidence type="ECO:0000259" key="7">
    <source>
        <dbReference type="Pfam" id="PF11262"/>
    </source>
</evidence>
<feature type="compositionally biased region" description="Polar residues" evidence="6">
    <location>
        <begin position="1485"/>
        <end position="1513"/>
    </location>
</feature>
<feature type="compositionally biased region" description="Basic and acidic residues" evidence="6">
    <location>
        <begin position="1852"/>
        <end position="1912"/>
    </location>
</feature>
<dbReference type="OrthoDB" id="29024at2759"/>
<dbReference type="InterPro" id="IPR032302">
    <property type="entry name" value="THOC2_N"/>
</dbReference>
<gene>
    <name evidence="10" type="ORF">AMATHDRAFT_74079</name>
</gene>
<feature type="compositionally biased region" description="Basic and acidic residues" evidence="6">
    <location>
        <begin position="1822"/>
        <end position="1835"/>
    </location>
</feature>
<dbReference type="Pfam" id="PF11732">
    <property type="entry name" value="Thoc2"/>
    <property type="match status" value="1"/>
</dbReference>
<dbReference type="Pfam" id="PF11262">
    <property type="entry name" value="Tho2"/>
    <property type="match status" value="1"/>
</dbReference>
<feature type="region of interest" description="Disordered" evidence="6">
    <location>
        <begin position="1032"/>
        <end position="1066"/>
    </location>
</feature>
<feature type="compositionally biased region" description="Basic and acidic residues" evidence="6">
    <location>
        <begin position="1693"/>
        <end position="1811"/>
    </location>
</feature>
<protein>
    <recommendedName>
        <fullName evidence="3">THO complex subunit 2</fullName>
    </recommendedName>
</protein>
<evidence type="ECO:0000256" key="6">
    <source>
        <dbReference type="SAM" id="MobiDB-lite"/>
    </source>
</evidence>
<evidence type="ECO:0000256" key="4">
    <source>
        <dbReference type="ARBA" id="ARBA00023242"/>
    </source>
</evidence>
<evidence type="ECO:0000313" key="10">
    <source>
        <dbReference type="EMBL" id="PFH52601.1"/>
    </source>
</evidence>
<feature type="region of interest" description="Disordered" evidence="6">
    <location>
        <begin position="1436"/>
        <end position="2089"/>
    </location>
</feature>
<feature type="compositionally biased region" description="Basic and acidic residues" evidence="6">
    <location>
        <begin position="1521"/>
        <end position="1532"/>
    </location>
</feature>
<feature type="compositionally biased region" description="Polar residues" evidence="6">
    <location>
        <begin position="1962"/>
        <end position="1975"/>
    </location>
</feature>
<dbReference type="GO" id="GO:0006406">
    <property type="term" value="P:mRNA export from nucleus"/>
    <property type="evidence" value="ECO:0007669"/>
    <property type="project" value="InterPro"/>
</dbReference>
<feature type="domain" description="THO complex subunitTHOC2 N-terminal" evidence="8">
    <location>
        <begin position="727"/>
        <end position="802"/>
    </location>
</feature>
<comment type="subcellular location">
    <subcellularLocation>
        <location evidence="1">Nucleus</location>
    </subcellularLocation>
</comment>
<dbReference type="PANTHER" id="PTHR21597">
    <property type="entry name" value="THO2 PROTEIN"/>
    <property type="match status" value="1"/>
</dbReference>
<feature type="coiled-coil region" evidence="5">
    <location>
        <begin position="995"/>
        <end position="1022"/>
    </location>
</feature>
<keyword evidence="4" id="KW-0539">Nucleus</keyword>
<dbReference type="Pfam" id="PF16134">
    <property type="entry name" value="THOC2_N"/>
    <property type="match status" value="1"/>
</dbReference>
<dbReference type="InterPro" id="IPR040007">
    <property type="entry name" value="Tho2"/>
</dbReference>
<proteinExistence type="inferred from homology"/>
<feature type="domain" description="THO complex subunitTHOC2 C-terminal" evidence="7">
    <location>
        <begin position="1103"/>
        <end position="1418"/>
    </location>
</feature>
<dbReference type="GO" id="GO:0000445">
    <property type="term" value="C:THO complex part of transcription export complex"/>
    <property type="evidence" value="ECO:0007669"/>
    <property type="project" value="TreeGrafter"/>
</dbReference>
<feature type="compositionally biased region" description="Polar residues" evidence="6">
    <location>
        <begin position="1576"/>
        <end position="1600"/>
    </location>
</feature>
<feature type="compositionally biased region" description="Polar residues" evidence="6">
    <location>
        <begin position="1550"/>
        <end position="1564"/>
    </location>
</feature>
<feature type="region of interest" description="Disordered" evidence="6">
    <location>
        <begin position="1143"/>
        <end position="1162"/>
    </location>
</feature>
<dbReference type="PANTHER" id="PTHR21597:SF0">
    <property type="entry name" value="THO COMPLEX SUBUNIT 2"/>
    <property type="match status" value="1"/>
</dbReference>
<feature type="compositionally biased region" description="Basic and acidic residues" evidence="6">
    <location>
        <begin position="1945"/>
        <end position="1961"/>
    </location>
</feature>
<dbReference type="InterPro" id="IPR021418">
    <property type="entry name" value="THO_THOC2_C"/>
</dbReference>
<dbReference type="Proteomes" id="UP000242287">
    <property type="component" value="Unassembled WGS sequence"/>
</dbReference>
<evidence type="ECO:0000256" key="1">
    <source>
        <dbReference type="ARBA" id="ARBA00004123"/>
    </source>
</evidence>
<evidence type="ECO:0000259" key="9">
    <source>
        <dbReference type="Pfam" id="PF16134"/>
    </source>
</evidence>
<feature type="compositionally biased region" description="Low complexity" evidence="6">
    <location>
        <begin position="1660"/>
        <end position="1692"/>
    </location>
</feature>
<evidence type="ECO:0000256" key="2">
    <source>
        <dbReference type="ARBA" id="ARBA00007857"/>
    </source>
</evidence>
<dbReference type="InterPro" id="IPR021726">
    <property type="entry name" value="THO_THOC2_N"/>
</dbReference>
<feature type="compositionally biased region" description="Basic and acidic residues" evidence="6">
    <location>
        <begin position="2013"/>
        <end position="2036"/>
    </location>
</feature>
<comment type="similarity">
    <text evidence="2">Belongs to the THOC2 family.</text>
</comment>
<sequence length="2089" mass="232687">MDVLNSIRTCLSTWSKGGDSECRNILISPHCNPTNPDCVDVLTTAYHTILCSALFTWSSKPSLTPSVFVNFVRSVLNNLPSSSNSSPSSSPHAAVFGEHLVDMIWSLDAELDEIISDAKAAIASSGVEQDKSKSAADAFAKTQKVKSNAESDKDTLQSIVRKLLDNGIVNPAICRERLDSAILAGVGLISDKVSLDKKEIRTRTGLFYKQNKFNLLREQSEGYSKLIVELTSNLGPPHSSSDARPAESWTALEERVRPVWERVISLIGYFDLDPNRALDIILDVFSMHLATHYTFFLTLLSFSPWRGSFEHSEDISIDLPPGCFQGKNLDEILSLADCKPRGSAANTSRVLAQVLGFKFSYYASPDATEVVPKSLYLTAAILIREGFISLEDLYPHLSPSDEDMNNVYKEYLANVETRIAGARISQLALAAPLESASQPPAAKPKTPALPEPKKLDLKDRDQKAGLLAALLAVGSLIPAVAILTKFPWLVNSNPELTDLILRVLKYSISPLYDSLLITKERNPSFSIPRSRYGSMGLNKPLPRKPVITLWAPTPPSTSTNDFVFFFPDWVQQVPVCTTVEDLIDVVEPLLHFIGLHVSRDPLFLTKFLRLGRLQISSTVPVDSVTKKPTGEPDPSHPVRKFWFKVLRKYLLPALPLIRGNAVCTVEVWNIIRQYETVARWRLYGEWKSSVYRSHPELRVREVQADRESKGILRRLSHNTIDSLSGPVAKLAHSNPCIFFTNAVSQIMAYDNLASVVIQALRYVTNMGFDVLVFIILDAFANPRKERVKDDGVNTSDWLQSLASFTGMLFRRYSADLTPLLKYIVHQLHNGQATEIVVLRELIWKMAGIEPLPSLSESQITAMAGGPVLRIEAVASTTRGARLDPGDAVLKGPQRLGKALLDSNIALPLLIQVAQQRQACIYKAPDAHLKSLSGLYDATHGVLLQYLELLTSPTVVPQDDYAKKVIPPIGELGETYGICAPICMQIIRPVLHVSILSTALAMKEQERAANEEAEKRLKAALLTKREPAVSRLASPSVGALATPETNSDNKQPLEEQSAPEEIPMETEQTNTVTVPSAPESPWVPELSALFDDIKRLAPGNVYDVIGPGFYTTFWQLSTYDLTPPASKYDEEGAALRTLSRQEDSKYISADRSPDRVKRMSASTHRTRRDRYNAYVNLLAQEFKEQAISREYTIRRLAREKQYWFAHSTKANLLVNSLIEHCLQPRCLLSPMDADFCAQFIKVMHTQGTPGFHTLMCYDKLLGEHVKVVLFSCSEYEARNYGRFLLGILSDLHKWHLDEQLYLQDNRTKVGGKTVHHPGMQRAWSNNLDSGDNVLKWGNFQQILRKWHRKLAKSFIECVQTGEFMHVYNAIIVLKEVLPVFPLASVTDTGAAIDTAMDKLLETEERGDLKILGRAYSASLKKREPLWSIPKVSKSNGIASPKPVLHSSAPDKPRTSAQAPLPVNGDLRRGIIQSSTPTPSAPRAQLINANSVPQSSIDKPIPSTGNLPPSSTKISMDSIPRPEVVKRIRPDHKSSSPKPPQESSFQPVANDIATSGGPNASYSSDATIRPSGGFYSPTPDNETSRMAISKEQLSTQYTSSQGREPPQHPSAHRPHDDKRMDVTPVMPPPSAPSQTPSAQELRETARQSIGRTDRLEPRSHNSSAAPSPRHRSPSPATRPGTRNPSSESRTSGGRSRLDRGSSENAPEDKRQEKDGRGEPRVHGMAPSRRDSLTHNRSDRGARERARDNEKDRDDRDRERGRDRHSDRERDRDRERERERERARDRDRDRDRDRHRRDEKDRDRESRKDRDDGNRGQSVTVPPPQDDRALPTRPDPSRHRAVPSGEDGLGKRRRPIEDEPDRSSKRSSRKESHRDDRSRRPTEKEPHERTREPDRRRKDRESSDTDGRPPPEKASRRFSSFSLIYDPLTKGLPVNAPSAPRAMSSSDGGRKQADSGPVRDRSRDQNPSAASPSLSATGQAGADAVSHRSGGSLLSRIGDKEASAVSQQSPSNSYRPDSRKDDDRDGRKRTMSDRDKEVSDTVAGSDQSMQPPKRPRMVRSNRHTSGQNMHGIARKLLPIDPSAGDKSRGRKD</sequence>
<keyword evidence="11" id="KW-1185">Reference proteome</keyword>
<feature type="compositionally biased region" description="Basic residues" evidence="6">
    <location>
        <begin position="2050"/>
        <end position="2059"/>
    </location>
</feature>
<feature type="compositionally biased region" description="Basic and acidic residues" evidence="6">
    <location>
        <begin position="1638"/>
        <end position="1657"/>
    </location>
</feature>
<feature type="domain" description="THO complex subunit 2 N-terminal" evidence="9">
    <location>
        <begin position="91"/>
        <end position="722"/>
    </location>
</feature>
<evidence type="ECO:0000313" key="11">
    <source>
        <dbReference type="Proteomes" id="UP000242287"/>
    </source>
</evidence>
<name>A0A2A9NW87_9AGAR</name>
<dbReference type="GO" id="GO:0003729">
    <property type="term" value="F:mRNA binding"/>
    <property type="evidence" value="ECO:0007669"/>
    <property type="project" value="TreeGrafter"/>
</dbReference>
<evidence type="ECO:0000256" key="3">
    <source>
        <dbReference type="ARBA" id="ARBA00019596"/>
    </source>
</evidence>
<reference evidence="10 11" key="1">
    <citation type="submission" date="2014-02" db="EMBL/GenBank/DDBJ databases">
        <title>Transposable element dynamics among asymbiotic and ectomycorrhizal Amanita fungi.</title>
        <authorList>
            <consortium name="DOE Joint Genome Institute"/>
            <person name="Hess J."/>
            <person name="Skrede I."/>
            <person name="Wolfe B."/>
            <person name="LaButti K."/>
            <person name="Ohm R.A."/>
            <person name="Grigoriev I.V."/>
            <person name="Pringle A."/>
        </authorList>
    </citation>
    <scope>NUCLEOTIDE SEQUENCE [LARGE SCALE GENOMIC DNA]</scope>
    <source>
        <strain evidence="10 11">SKay4041</strain>
    </source>
</reference>
<evidence type="ECO:0000256" key="5">
    <source>
        <dbReference type="SAM" id="Coils"/>
    </source>
</evidence>
<feature type="compositionally biased region" description="Polar residues" evidence="6">
    <location>
        <begin position="2001"/>
        <end position="2011"/>
    </location>
</feature>
<feature type="compositionally biased region" description="Basic and acidic residues" evidence="6">
    <location>
        <begin position="2080"/>
        <end position="2089"/>
    </location>
</feature>
<organism evidence="10 11">
    <name type="scientific">Amanita thiersii Skay4041</name>
    <dbReference type="NCBI Taxonomy" id="703135"/>
    <lineage>
        <taxon>Eukaryota</taxon>
        <taxon>Fungi</taxon>
        <taxon>Dikarya</taxon>
        <taxon>Basidiomycota</taxon>
        <taxon>Agaricomycotina</taxon>
        <taxon>Agaricomycetes</taxon>
        <taxon>Agaricomycetidae</taxon>
        <taxon>Agaricales</taxon>
        <taxon>Pluteineae</taxon>
        <taxon>Amanitaceae</taxon>
        <taxon>Amanita</taxon>
    </lineage>
</organism>